<evidence type="ECO:0000313" key="1">
    <source>
        <dbReference type="EMBL" id="CAA2621411.1"/>
    </source>
</evidence>
<sequence>MTGMDAEENEVSHAELDLPALPVSIVFHPLQGGAEMALHVCQQCITILELSVHDAGRLTTSVWPHQCMPSRGQFKWRVSSRDTFLNVMGKLCRIQELHPIVLPSGNIMSQCHLLPRCPARGTSCLLDASATTLVHPGLYLSVKLHSVKRSCHLACLGDNFLWELKQLVATLSV</sequence>
<dbReference type="EMBL" id="LR743593">
    <property type="protein sequence ID" value="CAA2621411.1"/>
    <property type="molecule type" value="Genomic_DNA"/>
</dbReference>
<name>A0A7I8ITJ0_SPIIN</name>
<dbReference type="Proteomes" id="UP001189122">
    <property type="component" value="Unassembled WGS sequence"/>
</dbReference>
<dbReference type="AlphaFoldDB" id="A0A7I8ITJ0"/>
<evidence type="ECO:0000313" key="2">
    <source>
        <dbReference type="Proteomes" id="UP001189122"/>
    </source>
</evidence>
<dbReference type="EMBL" id="CACRZD030000006">
    <property type="protein sequence ID" value="CAA6661115.1"/>
    <property type="molecule type" value="Genomic_DNA"/>
</dbReference>
<protein>
    <submittedName>
        <fullName evidence="1">Uncharacterized protein</fullName>
    </submittedName>
</protein>
<gene>
    <name evidence="1" type="ORF">SI7747_06007513</name>
</gene>
<proteinExistence type="predicted"/>
<organism evidence="1">
    <name type="scientific">Spirodela intermedia</name>
    <name type="common">Intermediate duckweed</name>
    <dbReference type="NCBI Taxonomy" id="51605"/>
    <lineage>
        <taxon>Eukaryota</taxon>
        <taxon>Viridiplantae</taxon>
        <taxon>Streptophyta</taxon>
        <taxon>Embryophyta</taxon>
        <taxon>Tracheophyta</taxon>
        <taxon>Spermatophyta</taxon>
        <taxon>Magnoliopsida</taxon>
        <taxon>Liliopsida</taxon>
        <taxon>Araceae</taxon>
        <taxon>Lemnoideae</taxon>
        <taxon>Spirodela</taxon>
    </lineage>
</organism>
<accession>A0A7I8ITJ0</accession>
<keyword evidence="2" id="KW-1185">Reference proteome</keyword>
<reference evidence="1 2" key="1">
    <citation type="submission" date="2019-12" db="EMBL/GenBank/DDBJ databases">
        <authorList>
            <person name="Scholz U."/>
            <person name="Mascher M."/>
            <person name="Fiebig A."/>
        </authorList>
    </citation>
    <scope>NUCLEOTIDE SEQUENCE</scope>
</reference>